<reference evidence="1 2" key="1">
    <citation type="journal article" date="2023" name="bioRxiv">
        <title>Conserved and derived expression patterns and positive selection on dental genes reveal complex evolutionary context of ever-growing rodent molars.</title>
        <authorList>
            <person name="Calamari Z.T."/>
            <person name="Song A."/>
            <person name="Cohen E."/>
            <person name="Akter M."/>
            <person name="Roy R.D."/>
            <person name="Hallikas O."/>
            <person name="Christensen M.M."/>
            <person name="Li P."/>
            <person name="Marangoni P."/>
            <person name="Jernvall J."/>
            <person name="Klein O.D."/>
        </authorList>
    </citation>
    <scope>NUCLEOTIDE SEQUENCE [LARGE SCALE GENOMIC DNA]</scope>
    <source>
        <strain evidence="1">V071</strain>
    </source>
</reference>
<feature type="non-terminal residue" evidence="1">
    <location>
        <position position="1"/>
    </location>
</feature>
<organism evidence="1 2">
    <name type="scientific">Myodes glareolus</name>
    <name type="common">Bank vole</name>
    <name type="synonym">Clethrionomys glareolus</name>
    <dbReference type="NCBI Taxonomy" id="447135"/>
    <lineage>
        <taxon>Eukaryota</taxon>
        <taxon>Metazoa</taxon>
        <taxon>Chordata</taxon>
        <taxon>Craniata</taxon>
        <taxon>Vertebrata</taxon>
        <taxon>Euteleostomi</taxon>
        <taxon>Mammalia</taxon>
        <taxon>Eutheria</taxon>
        <taxon>Euarchontoglires</taxon>
        <taxon>Glires</taxon>
        <taxon>Rodentia</taxon>
        <taxon>Myomorpha</taxon>
        <taxon>Muroidea</taxon>
        <taxon>Cricetidae</taxon>
        <taxon>Arvicolinae</taxon>
        <taxon>Myodes</taxon>
    </lineage>
</organism>
<proteinExistence type="predicted"/>
<gene>
    <name evidence="1" type="ORF">U0070_003153</name>
</gene>
<accession>A0AAW0I2H0</accession>
<dbReference type="EMBL" id="JBBHLL010000237">
    <property type="protein sequence ID" value="KAK7808516.1"/>
    <property type="molecule type" value="Genomic_DNA"/>
</dbReference>
<feature type="non-terminal residue" evidence="1">
    <location>
        <position position="162"/>
    </location>
</feature>
<comment type="caution">
    <text evidence="1">The sequence shown here is derived from an EMBL/GenBank/DDBJ whole genome shotgun (WGS) entry which is preliminary data.</text>
</comment>
<protein>
    <submittedName>
        <fullName evidence="1">Uncharacterized protein</fullName>
    </submittedName>
</protein>
<name>A0AAW0I2H0_MYOGA</name>
<dbReference type="AlphaFoldDB" id="A0AAW0I2H0"/>
<evidence type="ECO:0000313" key="2">
    <source>
        <dbReference type="Proteomes" id="UP001488838"/>
    </source>
</evidence>
<keyword evidence="2" id="KW-1185">Reference proteome</keyword>
<evidence type="ECO:0000313" key="1">
    <source>
        <dbReference type="EMBL" id="KAK7808516.1"/>
    </source>
</evidence>
<sequence length="162" mass="19011">GRAIQGDIQEVALREEDGAEVIFLRELWDWGGLDHPYRGCRRPSTTFPPLPCFLLSTPYPLHNSTQIIAYKNAKYHKNVSEIRQFYQEQHQNWHVIDGFHSKWWVWNEVVKDIQQMNKYIQIYMEKIKEGKAACIDKLCITPEELISRLGEFGQFCPVSLAE</sequence>
<dbReference type="Proteomes" id="UP001488838">
    <property type="component" value="Unassembled WGS sequence"/>
</dbReference>